<dbReference type="PROSITE" id="PS50021">
    <property type="entry name" value="CH"/>
    <property type="match status" value="1"/>
</dbReference>
<feature type="region of interest" description="Disordered" evidence="2">
    <location>
        <begin position="642"/>
        <end position="1001"/>
    </location>
</feature>
<protein>
    <recommendedName>
        <fullName evidence="3">Calponin-homology (CH) domain-containing protein</fullName>
    </recommendedName>
</protein>
<reference evidence="4" key="1">
    <citation type="submission" date="2025-08" db="UniProtKB">
        <authorList>
            <consortium name="Ensembl"/>
        </authorList>
    </citation>
    <scope>IDENTIFICATION</scope>
</reference>
<evidence type="ECO:0000259" key="3">
    <source>
        <dbReference type="PROSITE" id="PS50021"/>
    </source>
</evidence>
<proteinExistence type="predicted"/>
<feature type="coiled-coil region" evidence="1">
    <location>
        <begin position="546"/>
        <end position="580"/>
    </location>
</feature>
<feature type="region of interest" description="Disordered" evidence="2">
    <location>
        <begin position="163"/>
        <end position="248"/>
    </location>
</feature>
<dbReference type="GO" id="GO:0001725">
    <property type="term" value="C:stress fiber"/>
    <property type="evidence" value="ECO:0007669"/>
    <property type="project" value="TreeGrafter"/>
</dbReference>
<dbReference type="InterPro" id="IPR001715">
    <property type="entry name" value="CH_dom"/>
</dbReference>
<feature type="compositionally biased region" description="Gly residues" evidence="2">
    <location>
        <begin position="300"/>
        <end position="309"/>
    </location>
</feature>
<dbReference type="PANTHER" id="PTHR15551:SF4">
    <property type="entry name" value="LIM AND CALPONIN HOMOLOGY DOMAINS-CONTAINING PROTEIN 1 ISOFORM X1"/>
    <property type="match status" value="1"/>
</dbReference>
<dbReference type="Ensembl" id="ENSOKIT00005122632.1">
    <property type="protein sequence ID" value="ENSOKIP00005114612.1"/>
    <property type="gene ID" value="ENSOKIG00005049794.1"/>
</dbReference>
<feature type="compositionally biased region" description="Low complexity" evidence="2">
    <location>
        <begin position="977"/>
        <end position="990"/>
    </location>
</feature>
<dbReference type="InterPro" id="IPR036872">
    <property type="entry name" value="CH_dom_sf"/>
</dbReference>
<accession>A0A8C7LD37</accession>
<feature type="compositionally biased region" description="Acidic residues" evidence="2">
    <location>
        <begin position="411"/>
        <end position="421"/>
    </location>
</feature>
<feature type="compositionally biased region" description="Basic and acidic residues" evidence="2">
    <location>
        <begin position="177"/>
        <end position="190"/>
    </location>
</feature>
<evidence type="ECO:0000256" key="1">
    <source>
        <dbReference type="SAM" id="Coils"/>
    </source>
</evidence>
<dbReference type="SUPFAM" id="SSF47576">
    <property type="entry name" value="Calponin-homology domain, CH-domain"/>
    <property type="match status" value="1"/>
</dbReference>
<feature type="compositionally biased region" description="Basic and acidic residues" evidence="2">
    <location>
        <begin position="1134"/>
        <end position="1158"/>
    </location>
</feature>
<evidence type="ECO:0000313" key="4">
    <source>
        <dbReference type="Ensembl" id="ENSOKIP00005114612.1"/>
    </source>
</evidence>
<feature type="domain" description="Calponin-homology (CH)" evidence="3">
    <location>
        <begin position="22"/>
        <end position="139"/>
    </location>
</feature>
<feature type="compositionally biased region" description="Pro residues" evidence="2">
    <location>
        <begin position="1218"/>
        <end position="1238"/>
    </location>
</feature>
<dbReference type="GO" id="GO:0051496">
    <property type="term" value="P:positive regulation of stress fiber assembly"/>
    <property type="evidence" value="ECO:0007669"/>
    <property type="project" value="TreeGrafter"/>
</dbReference>
<gene>
    <name evidence="4" type="primary">LOC109879253</name>
</gene>
<dbReference type="PANTHER" id="PTHR15551">
    <property type="entry name" value="LIM DOMAIN ONLY 7"/>
    <property type="match status" value="1"/>
</dbReference>
<dbReference type="Pfam" id="PF00307">
    <property type="entry name" value="CH"/>
    <property type="match status" value="1"/>
</dbReference>
<feature type="region of interest" description="Disordered" evidence="2">
    <location>
        <begin position="1134"/>
        <end position="1170"/>
    </location>
</feature>
<keyword evidence="1" id="KW-0175">Coiled coil</keyword>
<feature type="region of interest" description="Disordered" evidence="2">
    <location>
        <begin position="1046"/>
        <end position="1085"/>
    </location>
</feature>
<feature type="compositionally biased region" description="Polar residues" evidence="2">
    <location>
        <begin position="205"/>
        <end position="220"/>
    </location>
</feature>
<keyword evidence="5" id="KW-1185">Reference proteome</keyword>
<evidence type="ECO:0000256" key="2">
    <source>
        <dbReference type="SAM" id="MobiDB-lite"/>
    </source>
</evidence>
<feature type="compositionally biased region" description="Polar residues" evidence="2">
    <location>
        <begin position="642"/>
        <end position="867"/>
    </location>
</feature>
<feature type="compositionally biased region" description="Polar residues" evidence="2">
    <location>
        <begin position="1194"/>
        <end position="1203"/>
    </location>
</feature>
<dbReference type="InterPro" id="IPR031865">
    <property type="entry name" value="DUF4757"/>
</dbReference>
<evidence type="ECO:0000313" key="5">
    <source>
        <dbReference type="Proteomes" id="UP000694557"/>
    </source>
</evidence>
<dbReference type="Pfam" id="PF15949">
    <property type="entry name" value="DUF4757"/>
    <property type="match status" value="1"/>
</dbReference>
<reference evidence="4" key="2">
    <citation type="submission" date="2025-09" db="UniProtKB">
        <authorList>
            <consortium name="Ensembl"/>
        </authorList>
    </citation>
    <scope>IDENTIFICATION</scope>
</reference>
<dbReference type="FunFam" id="1.10.418.10:FF:000038">
    <property type="entry name" value="LIM and calponin homology domains-containing protein 1"/>
    <property type="match status" value="1"/>
</dbReference>
<dbReference type="AlphaFoldDB" id="A0A8C7LD37"/>
<feature type="region of interest" description="Disordered" evidence="2">
    <location>
        <begin position="1191"/>
        <end position="1238"/>
    </location>
</feature>
<feature type="compositionally biased region" description="Basic and acidic residues" evidence="2">
    <location>
        <begin position="237"/>
        <end position="248"/>
    </location>
</feature>
<sequence>MASTGTEREEPHVPLDELRHPEPAFREAQKWIEEVTGKRFGEKDFRSGLENGILLCELLCSIRPGLVQKINRLPSPIAGLDNLSVFLRGCEELGLKGSQLFNPGDLQDTSIQANLRDSECSRKLKNVLITIFWLGKASSVCPSYDGPVLNLREFEGLRSHMRTLSEDRSGSDSVRPGVRDSGYDCWDSERSQSLSPRQHTRDNSLDSLDSIGSRSQTSPSPDVIIRGNSDVDSDGDAPNRKPDVRRDDMLARRTSAGESRTFVPFNQFLPNRNVSVPTARRRSRPQDGEHGSLPQPILEEGGGGEGGGPFKRPPGPRSRNYKTVTWAPDGEEPREEEGGLGQEEEVLKREVEKHRRLQRLEKAGIKVLPAVIRYGRPAPRLEQQEVKSPAPDIILRRHNDFLTNQKAAWDSDSEGEAEGEEGGGGVRRVPDVRRDDLASRRAPRPPTAPRAYQYIPPPACSLRDRELWEDIRRASHTALMDRMELETRLSRRVYKMSEELESISIINMHSEEEGAGLLQPLGQSRYDSMQEQYTNHQEEEEWQDDLARWKSRRRSASQDLIRKEEERKRMERMMKEEERGHTQKKKNIKTYREIVEDKERREAELCDAYRRAGSKAEAAMVLQRYALRFTISDSTLDSLQLPRTITTDQNPESRTPATNQNPEFRTTTTNQNPESRTPATNQNPESRPITTNQNPESRTITTNQNPESKTITTDQNPESRTIITEQNPNPRTSINNQNSESRTITTDQNPESITITTDQNLESRTISTDQNPKSRTITSDQNPESRTITADRNSESRTITTDQNPNPRTIITNQNPESRTITADQNPESRTITSDQNPESRTTSTDQNPESRTITADRNPESRTITADHNPESDPDNPERAGNGQALQTDTKQEPRAPPKKHISVTHTQHTHTQNHSTQSQHTLPPPISPPSRPLPLLTAEPYCQPPQTQPGHKPVQVDGLVRVNGETLPSSPPSSPLQSPSSPIHSPQPTEHPGANQKTQVSAVSALIGGRNCVVTTTIVTELTQTHLQPRPLDMLSNTQVNGSMALSRRSGEEAGSDSSLLSNQNTYSSSVTGGLEGSSGTMESPMLNLAKRVDHWVWNPEDERRRQEKWQQEQERFLQEQYLREQEKLKGEWERAQREVDEEERRHSEEEKKILEETATALSHPPPTELAVQTEVIVPAQQIYASWDCESSRGQETSLDRNQPCAVKRSGSYEGPHPPSSSPSSPQPPSPAGTHS</sequence>
<feature type="compositionally biased region" description="Low complexity" evidence="2">
    <location>
        <begin position="906"/>
        <end position="923"/>
    </location>
</feature>
<dbReference type="SMART" id="SM00033">
    <property type="entry name" value="CH"/>
    <property type="match status" value="1"/>
</dbReference>
<feature type="compositionally biased region" description="Basic and acidic residues" evidence="2">
    <location>
        <begin position="428"/>
        <end position="439"/>
    </location>
</feature>
<name>A0A8C7LD37_ONCKI</name>
<dbReference type="Proteomes" id="UP000694557">
    <property type="component" value="Unassembled WGS sequence"/>
</dbReference>
<dbReference type="GO" id="GO:0051893">
    <property type="term" value="P:regulation of focal adhesion assembly"/>
    <property type="evidence" value="ECO:0007669"/>
    <property type="project" value="TreeGrafter"/>
</dbReference>
<organism evidence="4 5">
    <name type="scientific">Oncorhynchus kisutch</name>
    <name type="common">Coho salmon</name>
    <name type="synonym">Salmo kisutch</name>
    <dbReference type="NCBI Taxonomy" id="8019"/>
    <lineage>
        <taxon>Eukaryota</taxon>
        <taxon>Metazoa</taxon>
        <taxon>Chordata</taxon>
        <taxon>Craniata</taxon>
        <taxon>Vertebrata</taxon>
        <taxon>Euteleostomi</taxon>
        <taxon>Actinopterygii</taxon>
        <taxon>Neopterygii</taxon>
        <taxon>Teleostei</taxon>
        <taxon>Protacanthopterygii</taxon>
        <taxon>Salmoniformes</taxon>
        <taxon>Salmonidae</taxon>
        <taxon>Salmoninae</taxon>
        <taxon>Oncorhynchus</taxon>
    </lineage>
</organism>
<feature type="compositionally biased region" description="Polar residues" evidence="2">
    <location>
        <begin position="1058"/>
        <end position="1084"/>
    </location>
</feature>
<dbReference type="GO" id="GO:0032034">
    <property type="term" value="F:myosin II head/neck binding"/>
    <property type="evidence" value="ECO:0007669"/>
    <property type="project" value="TreeGrafter"/>
</dbReference>
<dbReference type="GeneTree" id="ENSGT00950000183159"/>
<dbReference type="Gene3D" id="1.10.418.10">
    <property type="entry name" value="Calponin-like domain"/>
    <property type="match status" value="1"/>
</dbReference>
<feature type="region of interest" description="Disordered" evidence="2">
    <location>
        <begin position="273"/>
        <end position="347"/>
    </location>
</feature>
<feature type="region of interest" description="Disordered" evidence="2">
    <location>
        <begin position="405"/>
        <end position="456"/>
    </location>
</feature>
<feature type="compositionally biased region" description="Pro residues" evidence="2">
    <location>
        <begin position="924"/>
        <end position="934"/>
    </location>
</feature>